<name>A0ABV5HXD7_9RHOB</name>
<evidence type="ECO:0000313" key="1">
    <source>
        <dbReference type="EMBL" id="MFB9148764.1"/>
    </source>
</evidence>
<dbReference type="Proteomes" id="UP001589670">
    <property type="component" value="Unassembled WGS sequence"/>
</dbReference>
<feature type="non-terminal residue" evidence="1">
    <location>
        <position position="80"/>
    </location>
</feature>
<dbReference type="EMBL" id="JBHMEC010000004">
    <property type="protein sequence ID" value="MFB9148764.1"/>
    <property type="molecule type" value="Genomic_DNA"/>
</dbReference>
<reference evidence="1 2" key="1">
    <citation type="submission" date="2024-09" db="EMBL/GenBank/DDBJ databases">
        <authorList>
            <person name="Sun Q."/>
            <person name="Mori K."/>
        </authorList>
    </citation>
    <scope>NUCLEOTIDE SEQUENCE [LARGE SCALE GENOMIC DNA]</scope>
    <source>
        <strain evidence="1 2">CECT 9424</strain>
    </source>
</reference>
<protein>
    <submittedName>
        <fullName evidence="1">Uncharacterized protein</fullName>
    </submittedName>
</protein>
<accession>A0ABV5HXD7</accession>
<sequence>MTRASPCSASDIAALIGTPWQEGAAGPEAYDCWAAAGMVQERFFGRQLPGLGADRRKAITRARTAWVRAARPCEGDIVEM</sequence>
<comment type="caution">
    <text evidence="1">The sequence shown here is derived from an EMBL/GenBank/DDBJ whole genome shotgun (WGS) entry which is preliminary data.</text>
</comment>
<evidence type="ECO:0000313" key="2">
    <source>
        <dbReference type="Proteomes" id="UP001589670"/>
    </source>
</evidence>
<keyword evidence="2" id="KW-1185">Reference proteome</keyword>
<organism evidence="1 2">
    <name type="scientific">Roseovarius ramblicola</name>
    <dbReference type="NCBI Taxonomy" id="2022336"/>
    <lineage>
        <taxon>Bacteria</taxon>
        <taxon>Pseudomonadati</taxon>
        <taxon>Pseudomonadota</taxon>
        <taxon>Alphaproteobacteria</taxon>
        <taxon>Rhodobacterales</taxon>
        <taxon>Roseobacteraceae</taxon>
        <taxon>Roseovarius</taxon>
    </lineage>
</organism>
<proteinExistence type="predicted"/>
<gene>
    <name evidence="1" type="ORF">ACFFU4_03235</name>
</gene>